<dbReference type="KEGG" id="spon:HME9304_01347"/>
<gene>
    <name evidence="1" type="ORF">HME9304_01347</name>
</gene>
<dbReference type="OrthoDB" id="676614at2"/>
<evidence type="ECO:0008006" key="3">
    <source>
        <dbReference type="Google" id="ProtNLM"/>
    </source>
</evidence>
<dbReference type="RefSeq" id="WP_112377828.1">
    <property type="nucleotide sequence ID" value="NZ_CP030104.1"/>
</dbReference>
<accession>A0A2Z4LSU6</accession>
<evidence type="ECO:0000313" key="2">
    <source>
        <dbReference type="Proteomes" id="UP000248536"/>
    </source>
</evidence>
<name>A0A2Z4LSU6_9FLAO</name>
<dbReference type="AlphaFoldDB" id="A0A2Z4LSU6"/>
<sequence length="153" mass="17661">MSTTHRISADFYDDNFQLIAIHSGLEDFALAYAINFNCCLHLKRVEKDLQFAQDLSFSVFDWEDKINDRYWTLISNNCAVEVAVSSIGLFGNDTSFRKNYLIKEKKEVDYFLKIDGEKKSLVEDVKSINKIPKVVTAYPMAAQDLKSKRNLIF</sequence>
<dbReference type="Proteomes" id="UP000248536">
    <property type="component" value="Chromosome"/>
</dbReference>
<proteinExistence type="predicted"/>
<evidence type="ECO:0000313" key="1">
    <source>
        <dbReference type="EMBL" id="AWX44347.1"/>
    </source>
</evidence>
<dbReference type="NCBIfam" id="NF033205">
    <property type="entry name" value="IPExxxVDY"/>
    <property type="match status" value="1"/>
</dbReference>
<dbReference type="InterPro" id="IPR047690">
    <property type="entry name" value="IPExxxVDY_fam"/>
</dbReference>
<organism evidence="1 2">
    <name type="scientific">Flagellimonas maritima</name>
    <dbReference type="NCBI Taxonomy" id="1383885"/>
    <lineage>
        <taxon>Bacteria</taxon>
        <taxon>Pseudomonadati</taxon>
        <taxon>Bacteroidota</taxon>
        <taxon>Flavobacteriia</taxon>
        <taxon>Flavobacteriales</taxon>
        <taxon>Flavobacteriaceae</taxon>
        <taxon>Flagellimonas</taxon>
    </lineage>
</organism>
<protein>
    <recommendedName>
        <fullName evidence="3">IPExxxVDY family protein</fullName>
    </recommendedName>
</protein>
<reference evidence="1 2" key="1">
    <citation type="submission" date="2018-06" db="EMBL/GenBank/DDBJ databases">
        <title>Spongiibacterium sp. HME9304 Genome sequencing and assembly.</title>
        <authorList>
            <person name="Kang H."/>
            <person name="Kim H."/>
            <person name="Joh K."/>
        </authorList>
    </citation>
    <scope>NUCLEOTIDE SEQUENCE [LARGE SCALE GENOMIC DNA]</scope>
    <source>
        <strain evidence="1 2">HME9304</strain>
    </source>
</reference>
<keyword evidence="2" id="KW-1185">Reference proteome</keyword>
<dbReference type="EMBL" id="CP030104">
    <property type="protein sequence ID" value="AWX44347.1"/>
    <property type="molecule type" value="Genomic_DNA"/>
</dbReference>